<organism evidence="1 2">
    <name type="scientific">Aspergillus ochraceoroseus IBT 24754</name>
    <dbReference type="NCBI Taxonomy" id="1392256"/>
    <lineage>
        <taxon>Eukaryota</taxon>
        <taxon>Fungi</taxon>
        <taxon>Dikarya</taxon>
        <taxon>Ascomycota</taxon>
        <taxon>Pezizomycotina</taxon>
        <taxon>Eurotiomycetes</taxon>
        <taxon>Eurotiomycetidae</taxon>
        <taxon>Eurotiales</taxon>
        <taxon>Aspergillaceae</taxon>
        <taxon>Aspergillus</taxon>
        <taxon>Aspergillus subgen. Nidulantes</taxon>
    </lineage>
</organism>
<reference evidence="1 2" key="1">
    <citation type="journal article" date="2018" name="Proc. Natl. Acad. Sci. U.S.A.">
        <title>Linking secondary metabolites to gene clusters through genome sequencing of six diverse Aspergillus species.</title>
        <authorList>
            <person name="Kaerboelling I."/>
            <person name="Vesth T.C."/>
            <person name="Frisvad J.C."/>
            <person name="Nybo J.L."/>
            <person name="Theobald S."/>
            <person name="Kuo A."/>
            <person name="Bowyer P."/>
            <person name="Matsuda Y."/>
            <person name="Mondo S."/>
            <person name="Lyhne E.K."/>
            <person name="Kogle M.E."/>
            <person name="Clum A."/>
            <person name="Lipzen A."/>
            <person name="Salamov A."/>
            <person name="Ngan C.Y."/>
            <person name="Daum C."/>
            <person name="Chiniquy J."/>
            <person name="Barry K."/>
            <person name="LaButti K."/>
            <person name="Haridas S."/>
            <person name="Simmons B.A."/>
            <person name="Magnuson J.K."/>
            <person name="Mortensen U.H."/>
            <person name="Larsen T.O."/>
            <person name="Grigoriev I.V."/>
            <person name="Baker S.E."/>
            <person name="Andersen M.R."/>
        </authorList>
    </citation>
    <scope>NUCLEOTIDE SEQUENCE [LARGE SCALE GENOMIC DNA]</scope>
    <source>
        <strain evidence="1 2">IBT 24754</strain>
    </source>
</reference>
<dbReference type="AlphaFoldDB" id="A0A2T5M474"/>
<protein>
    <recommendedName>
        <fullName evidence="3">Protein kinase domain-containing protein</fullName>
    </recommendedName>
</protein>
<sequence length="105" mass="12413">MEYRVFQFGMTPKQRLYGEWNRLPEGSSIPTTLFDLYLLHHYILVWMIHGATEGLDSDEEHWTDRLVAQGIPEYDVVFLYAVLQPDPTKRMTVDNIIETVYLDVY</sequence>
<evidence type="ECO:0000313" key="2">
    <source>
        <dbReference type="Proteomes" id="UP000244073"/>
    </source>
</evidence>
<evidence type="ECO:0000313" key="1">
    <source>
        <dbReference type="EMBL" id="PTU23338.1"/>
    </source>
</evidence>
<dbReference type="OrthoDB" id="5979581at2759"/>
<dbReference type="GeneID" id="63816136"/>
<gene>
    <name evidence="1" type="ORF">P175DRAFT_0522359</name>
</gene>
<dbReference type="VEuPathDB" id="FungiDB:P175DRAFT_0522359"/>
<dbReference type="EMBL" id="MSFN02000002">
    <property type="protein sequence ID" value="PTU23338.1"/>
    <property type="molecule type" value="Genomic_DNA"/>
</dbReference>
<proteinExistence type="predicted"/>
<accession>A0A2T5M474</accession>
<evidence type="ECO:0008006" key="3">
    <source>
        <dbReference type="Google" id="ProtNLM"/>
    </source>
</evidence>
<name>A0A2T5M474_9EURO</name>
<dbReference type="Proteomes" id="UP000244073">
    <property type="component" value="Unassembled WGS sequence"/>
</dbReference>
<dbReference type="RefSeq" id="XP_040754730.1">
    <property type="nucleotide sequence ID" value="XM_040899254.1"/>
</dbReference>
<comment type="caution">
    <text evidence="1">The sequence shown here is derived from an EMBL/GenBank/DDBJ whole genome shotgun (WGS) entry which is preliminary data.</text>
</comment>